<dbReference type="Proteomes" id="UP000727407">
    <property type="component" value="Unassembled WGS sequence"/>
</dbReference>
<dbReference type="AlphaFoldDB" id="A0A8J4WSH5"/>
<accession>A0A8J4WSH5</accession>
<gene>
    <name evidence="2" type="ORF">DAT39_021208</name>
</gene>
<keyword evidence="3" id="KW-1185">Reference proteome</keyword>
<feature type="region of interest" description="Disordered" evidence="1">
    <location>
        <begin position="1"/>
        <end position="32"/>
    </location>
</feature>
<comment type="caution">
    <text evidence="2">The sequence shown here is derived from an EMBL/GenBank/DDBJ whole genome shotgun (WGS) entry which is preliminary data.</text>
</comment>
<name>A0A8J4WSH5_CLAMG</name>
<organism evidence="2 3">
    <name type="scientific">Clarias magur</name>
    <name type="common">Asian catfish</name>
    <name type="synonym">Macropteronotus magur</name>
    <dbReference type="NCBI Taxonomy" id="1594786"/>
    <lineage>
        <taxon>Eukaryota</taxon>
        <taxon>Metazoa</taxon>
        <taxon>Chordata</taxon>
        <taxon>Craniata</taxon>
        <taxon>Vertebrata</taxon>
        <taxon>Euteleostomi</taxon>
        <taxon>Actinopterygii</taxon>
        <taxon>Neopterygii</taxon>
        <taxon>Teleostei</taxon>
        <taxon>Ostariophysi</taxon>
        <taxon>Siluriformes</taxon>
        <taxon>Clariidae</taxon>
        <taxon>Clarias</taxon>
    </lineage>
</organism>
<evidence type="ECO:0000313" key="3">
    <source>
        <dbReference type="Proteomes" id="UP000727407"/>
    </source>
</evidence>
<proteinExistence type="predicted"/>
<reference evidence="2" key="1">
    <citation type="submission" date="2020-07" db="EMBL/GenBank/DDBJ databases">
        <title>Clarias magur genome sequencing, assembly and annotation.</title>
        <authorList>
            <person name="Kushwaha B."/>
            <person name="Kumar R."/>
            <person name="Das P."/>
            <person name="Joshi C.G."/>
            <person name="Kumar D."/>
            <person name="Nagpure N.S."/>
            <person name="Pandey M."/>
            <person name="Agarwal S."/>
            <person name="Srivastava S."/>
            <person name="Singh M."/>
            <person name="Sahoo L."/>
            <person name="Jayasankar P."/>
            <person name="Meher P.K."/>
            <person name="Koringa P.G."/>
            <person name="Iquebal M.A."/>
            <person name="Das S.P."/>
            <person name="Bit A."/>
            <person name="Patnaik S."/>
            <person name="Patel N."/>
            <person name="Shah T.M."/>
            <person name="Hinsu A."/>
            <person name="Jena J.K."/>
        </authorList>
    </citation>
    <scope>NUCLEOTIDE SEQUENCE</scope>
    <source>
        <strain evidence="2">CIFAMagur01</strain>
        <tissue evidence="2">Testis</tissue>
    </source>
</reference>
<protein>
    <submittedName>
        <fullName evidence="2">Uncharacterized protein</fullName>
    </submittedName>
</protein>
<evidence type="ECO:0000313" key="2">
    <source>
        <dbReference type="EMBL" id="KAF5889082.1"/>
    </source>
</evidence>
<sequence>MHRKKGQRVGTEGGVDAWMSGETAQGFGKQSGAGAHMWTTFTVPECMRGEEDSRMLGEMCPMME</sequence>
<dbReference type="EMBL" id="QNUK01000866">
    <property type="protein sequence ID" value="KAF5889082.1"/>
    <property type="molecule type" value="Genomic_DNA"/>
</dbReference>
<evidence type="ECO:0000256" key="1">
    <source>
        <dbReference type="SAM" id="MobiDB-lite"/>
    </source>
</evidence>